<gene>
    <name evidence="2" type="primary">casB</name>
    <name evidence="2" type="ORF">NGF19_07640</name>
</gene>
<dbReference type="NCBIfam" id="TIGR02548">
    <property type="entry name" value="casB_cse2"/>
    <property type="match status" value="1"/>
</dbReference>
<name>A0ABT0ZA85_9ACTN</name>
<feature type="region of interest" description="Disordered" evidence="1">
    <location>
        <begin position="200"/>
        <end position="227"/>
    </location>
</feature>
<keyword evidence="3" id="KW-1185">Reference proteome</keyword>
<protein>
    <submittedName>
        <fullName evidence="2">Type I-E CRISPR-associated protein Cse2/CasB</fullName>
    </submittedName>
</protein>
<dbReference type="InterPro" id="IPR038287">
    <property type="entry name" value="Cse2_sf"/>
</dbReference>
<dbReference type="RefSeq" id="WP_252423308.1">
    <property type="nucleotide sequence ID" value="NZ_JAMWMR010000005.1"/>
</dbReference>
<accession>A0ABT0ZA85</accession>
<evidence type="ECO:0000313" key="3">
    <source>
        <dbReference type="Proteomes" id="UP001523219"/>
    </source>
</evidence>
<dbReference type="CDD" id="cd09731">
    <property type="entry name" value="Cse2_I-E"/>
    <property type="match status" value="1"/>
</dbReference>
<evidence type="ECO:0000313" key="2">
    <source>
        <dbReference type="EMBL" id="MCN9240668.1"/>
    </source>
</evidence>
<dbReference type="Gene3D" id="1.10.520.40">
    <property type="entry name" value="CRISPR-associated protein Cse2"/>
    <property type="match status" value="1"/>
</dbReference>
<comment type="caution">
    <text evidence="2">The sequence shown here is derived from an EMBL/GenBank/DDBJ whole genome shotgun (WGS) entry which is preliminary data.</text>
</comment>
<dbReference type="EMBL" id="JAMWMR010000005">
    <property type="protein sequence ID" value="MCN9240668.1"/>
    <property type="molecule type" value="Genomic_DNA"/>
</dbReference>
<dbReference type="Proteomes" id="UP001523219">
    <property type="component" value="Unassembled WGS sequence"/>
</dbReference>
<organism evidence="2 3">
    <name type="scientific">Streptomyces macrolidinus</name>
    <dbReference type="NCBI Taxonomy" id="2952607"/>
    <lineage>
        <taxon>Bacteria</taxon>
        <taxon>Bacillati</taxon>
        <taxon>Actinomycetota</taxon>
        <taxon>Actinomycetes</taxon>
        <taxon>Kitasatosporales</taxon>
        <taxon>Streptomycetaceae</taxon>
        <taxon>Streptomyces</taxon>
    </lineage>
</organism>
<dbReference type="Pfam" id="PF09485">
    <property type="entry name" value="CRISPR_Cse2"/>
    <property type="match status" value="1"/>
</dbReference>
<sequence length="227" mass="25067">MTTVSAPAKEPSVSARIAELTRASISDWQRGYLADESHSVAALARLRRGAGREAGELPDLWNLIDTSALHSQEVNGPRPLSEPEAVRAENAVYAALTLWAFHQQSRGEGMHRRHSPGQPTGLGAAVRRLMPPDAIDEPVRKRLVRAGTAPDLVSLAQRLRDIVALLRRESVPLDYGLLAGQLYVWQWPDGPRAVRRAWGRSFHTPPRRPRQPTGDNPTTPHTDKDLS</sequence>
<reference evidence="2 3" key="1">
    <citation type="submission" date="2022-05" db="EMBL/GenBank/DDBJ databases">
        <title>Streptomyces sp. nov. RY43-2 isolated from soil of a peat swamp forest.</title>
        <authorList>
            <person name="Kanchanasin P."/>
            <person name="Tanasupawat S."/>
            <person name="Phongsopitanun W."/>
        </authorList>
    </citation>
    <scope>NUCLEOTIDE SEQUENCE [LARGE SCALE GENOMIC DNA]</scope>
    <source>
        <strain evidence="2 3">RY43-2</strain>
    </source>
</reference>
<evidence type="ECO:0000256" key="1">
    <source>
        <dbReference type="SAM" id="MobiDB-lite"/>
    </source>
</evidence>
<proteinExistence type="predicted"/>
<dbReference type="InterPro" id="IPR013382">
    <property type="entry name" value="CRISPR-assoc_prot_Cse2"/>
</dbReference>